<sequence length="361" mass="40672">MARTQFIPARDSRHRAAVLALYRALAKTATKVPLQGHIGDSLAHSSPIRAVLRRRFEKNSSDTSPRLVFAALTAGYKFLSFLHKSQNASSAEYRQIVRYLSSRKEIPTQQAGAPATKPAERKEPLLIKISGPGEAAKYTSNLYPRPLNSLTRTRRVPMMATTAEGLPFLRTSFVQPHEMSRMVGRKNSIFQSNIAKITEIQDELLPDAETEDEWERIVARQLRKERLPHETPVVDETYTWSLHLSRLWLEWKIESIWQDWIARGEAMQQIVDTEQRLADEEAGKTCKPAPTTPEYARPPSAGNISARESTSRVLPTLPGETTGMDGHDIFATPAWAAHVRLKHNSMRAWAVQPRGNKAQPV</sequence>
<dbReference type="Proteomes" id="UP000076863">
    <property type="component" value="Unassembled WGS sequence"/>
</dbReference>
<organism evidence="2 3">
    <name type="scientific">Beauveria brongniartii RCEF 3172</name>
    <dbReference type="NCBI Taxonomy" id="1081107"/>
    <lineage>
        <taxon>Eukaryota</taxon>
        <taxon>Fungi</taxon>
        <taxon>Dikarya</taxon>
        <taxon>Ascomycota</taxon>
        <taxon>Pezizomycotina</taxon>
        <taxon>Sordariomycetes</taxon>
        <taxon>Hypocreomycetidae</taxon>
        <taxon>Hypocreales</taxon>
        <taxon>Cordycipitaceae</taxon>
        <taxon>Beauveria</taxon>
        <taxon>Beauveria brongniartii</taxon>
    </lineage>
</organism>
<gene>
    <name evidence="2" type="ORF">BBO_02622</name>
</gene>
<feature type="compositionally biased region" description="Polar residues" evidence="1">
    <location>
        <begin position="302"/>
        <end position="313"/>
    </location>
</feature>
<dbReference type="OrthoDB" id="3925971at2759"/>
<feature type="region of interest" description="Disordered" evidence="1">
    <location>
        <begin position="279"/>
        <end position="320"/>
    </location>
</feature>
<keyword evidence="3" id="KW-1185">Reference proteome</keyword>
<comment type="caution">
    <text evidence="2">The sequence shown here is derived from an EMBL/GenBank/DDBJ whole genome shotgun (WGS) entry which is preliminary data.</text>
</comment>
<dbReference type="EMBL" id="AZHA01000005">
    <property type="protein sequence ID" value="OAA48353.1"/>
    <property type="molecule type" value="Genomic_DNA"/>
</dbReference>
<accession>A0A167HUZ2</accession>
<proteinExistence type="predicted"/>
<reference evidence="2 3" key="1">
    <citation type="journal article" date="2016" name="Genome Biol. Evol.">
        <title>Divergent and convergent evolution of fungal pathogenicity.</title>
        <authorList>
            <person name="Shang Y."/>
            <person name="Xiao G."/>
            <person name="Zheng P."/>
            <person name="Cen K."/>
            <person name="Zhan S."/>
            <person name="Wang C."/>
        </authorList>
    </citation>
    <scope>NUCLEOTIDE SEQUENCE [LARGE SCALE GENOMIC DNA]</scope>
    <source>
        <strain evidence="2 3">RCEF 3172</strain>
    </source>
</reference>
<name>A0A167HUZ2_9HYPO</name>
<evidence type="ECO:0000313" key="2">
    <source>
        <dbReference type="EMBL" id="OAA48353.1"/>
    </source>
</evidence>
<protein>
    <submittedName>
        <fullName evidence="2">Ubiquitin-conjugating enzyme</fullName>
    </submittedName>
</protein>
<evidence type="ECO:0000256" key="1">
    <source>
        <dbReference type="SAM" id="MobiDB-lite"/>
    </source>
</evidence>
<evidence type="ECO:0000313" key="3">
    <source>
        <dbReference type="Proteomes" id="UP000076863"/>
    </source>
</evidence>
<dbReference type="AlphaFoldDB" id="A0A167HUZ2"/>